<dbReference type="Pfam" id="PF02837">
    <property type="entry name" value="Glyco_hydro_2_N"/>
    <property type="match status" value="1"/>
</dbReference>
<evidence type="ECO:0000256" key="2">
    <source>
        <dbReference type="ARBA" id="ARBA00007401"/>
    </source>
</evidence>
<dbReference type="PANTHER" id="PTHR46323">
    <property type="entry name" value="BETA-GALACTOSIDASE"/>
    <property type="match status" value="1"/>
</dbReference>
<feature type="region of interest" description="Disordered" evidence="8">
    <location>
        <begin position="910"/>
        <end position="933"/>
    </location>
</feature>
<comment type="similarity">
    <text evidence="2">Belongs to the glycosyl hydrolase 2 family.</text>
</comment>
<feature type="chain" id="PRO_5045593323" description="beta-galactosidase" evidence="9">
    <location>
        <begin position="22"/>
        <end position="1286"/>
    </location>
</feature>
<dbReference type="Pfam" id="PF10633">
    <property type="entry name" value="NPCBM_assoc"/>
    <property type="match status" value="1"/>
</dbReference>
<dbReference type="SUPFAM" id="SSF49303">
    <property type="entry name" value="beta-Galactosidase/glucuronidase domain"/>
    <property type="match status" value="1"/>
</dbReference>
<dbReference type="Gene3D" id="2.70.98.10">
    <property type="match status" value="1"/>
</dbReference>
<dbReference type="InterPro" id="IPR006104">
    <property type="entry name" value="Glyco_hydro_2_N"/>
</dbReference>
<protein>
    <recommendedName>
        <fullName evidence="3">beta-galactosidase</fullName>
        <ecNumber evidence="3">3.2.1.23</ecNumber>
    </recommendedName>
</protein>
<dbReference type="Gene3D" id="2.60.120.260">
    <property type="entry name" value="Galactose-binding domain-like"/>
    <property type="match status" value="1"/>
</dbReference>
<feature type="domain" description="LamG-like jellyroll fold" evidence="10">
    <location>
        <begin position="1132"/>
        <end position="1277"/>
    </location>
</feature>
<dbReference type="Pfam" id="PF02836">
    <property type="entry name" value="Glyco_hydro_2_C"/>
    <property type="match status" value="1"/>
</dbReference>
<dbReference type="InterPro" id="IPR006103">
    <property type="entry name" value="Glyco_hydro_2_cat"/>
</dbReference>
<comment type="caution">
    <text evidence="11">The sequence shown here is derived from an EMBL/GenBank/DDBJ whole genome shotgun (WGS) entry which is preliminary data.</text>
</comment>
<evidence type="ECO:0000256" key="1">
    <source>
        <dbReference type="ARBA" id="ARBA00001412"/>
    </source>
</evidence>
<dbReference type="PANTHER" id="PTHR46323:SF2">
    <property type="entry name" value="BETA-GALACTOSIDASE"/>
    <property type="match status" value="1"/>
</dbReference>
<dbReference type="InterPro" id="IPR017853">
    <property type="entry name" value="GH"/>
</dbReference>
<dbReference type="SUPFAM" id="SSF49785">
    <property type="entry name" value="Galactose-binding domain-like"/>
    <property type="match status" value="1"/>
</dbReference>
<dbReference type="Pfam" id="PF00703">
    <property type="entry name" value="Glyco_hydro_2"/>
    <property type="match status" value="1"/>
</dbReference>
<keyword evidence="7" id="KW-0326">Glycosidase</keyword>
<evidence type="ECO:0000256" key="5">
    <source>
        <dbReference type="ARBA" id="ARBA00022801"/>
    </source>
</evidence>
<dbReference type="InterPro" id="IPR006311">
    <property type="entry name" value="TAT_signal"/>
</dbReference>
<accession>A0ABP8PN76</accession>
<name>A0ABP8PN76_9ACTN</name>
<evidence type="ECO:0000256" key="9">
    <source>
        <dbReference type="SAM" id="SignalP"/>
    </source>
</evidence>
<keyword evidence="6" id="KW-1015">Disulfide bond</keyword>
<sequence length="1286" mass="140569">MFSRRTVLKLGALGVAATPLAAQGRASAAAAGGASATRSEVAYLSGTDKDHVVDWRFMLTSGRNSGRWTTVPVPSNWEPQGYGTYDYGDFVDDHPDQPNEQGVYEHTFTPPAAWRGRKVFIVFEGSMTDTRVWINGSAVGPVHQGGFVRFTYDVTDVLTFGGQNRLKVTVDKESANASINGAERRGDYWIFGGIYRPVYLLAHPAEFIDRVAVDAQADGSLSVDVFLGAVAEADGLRAQVRSMDGKKVGRAFSADLRAGADQATLSTRVDGPRLWTAETPNLYRLEVTLTKGEEVLHLVTERFGFRTVEVRPGKGIFLNGKRIMLKGITRHAEWPDSGRTTSPTINRDDILLMKEMNINAVRLSHYPQDQNFYDYADELGLYVLNELPGWHNPYDTPSAKRIVEEMVVRDVNHPCVIFWDNGNEGGWNTAVDGDFATYDPQRRTVLHPSSESFNGIRSTHYPSYADTQGYLENEPGSIYLPTEFLHSMYDGGGGAGLADYWNLMTSRPNSGGGFIWALFDSGVVRTDQGGRINVAADRAPDGVVGPYREKEGSFSAIREIWSPILATLRGSDTGHNPAVFDIELTNRYDFTNLGECRFGWKLIRFRGPYEDSTGHTVVASGTAKGVRDAGPGESATLTLRLPSPTVRRSDALALTAVDPAGREVCSWVWPTTRAADLKDRIVSAGTGTVTATETPDAITMTASGTEVTISKRTGLLTGVRKDGSALSLTNGPVATAGNPALSGITHRQDGTAHVVQADFAGDLSYVTWRMLASGWLRMEYRYRVTDDRDFSGVSFDYPENQVGAVRWLGKGPYRVWKNRMQGPVTDTWYKKYNDTSTGADLWRADHWKYPEFKGYHAATCWAVLNAREGDITMVAEEDMFLRLYTPLFGPNPGHATAVFPGGNISFLDGIAPIGDKNHEPPQTGPSGQPNSGAGDYRRAVWFSFERKTAQLAVDDVGEVGLNKSAQITARFSNDAKGSPTRDVRLTLDVPRGWTVKARTPDRFGRVAPGKTVKTTWTVTPPAGNFGKFSLKAEADYADQAAHRRLQVWSEPADVVVASGPEPPETVAWYKFDETAGRTASDSSGRRDRDMTATLVGDATWGAGRIGNAVQLGGTDSGGGHIRLPQGVLAGAREATVACWVKLTSSPRWLRVFDFGFDRVTYMFLTQGTKLRPPELTDNMLMFAITMNGSGAEQRLHAPPLPTGEWKHLAVTLSGANGGGRLYVDGVQVDADPAMDLVPMYLGDTTRNYIGRSQVEGDPYLPGAVDDFRVYGRALPESRIRALYEGS</sequence>
<keyword evidence="4 9" id="KW-0732">Signal</keyword>
<keyword evidence="12" id="KW-1185">Reference proteome</keyword>
<feature type="signal peptide" evidence="9">
    <location>
        <begin position="1"/>
        <end position="21"/>
    </location>
</feature>
<dbReference type="InterPro" id="IPR011013">
    <property type="entry name" value="Gal_mutarotase_sf_dom"/>
</dbReference>
<evidence type="ECO:0000256" key="7">
    <source>
        <dbReference type="ARBA" id="ARBA00023295"/>
    </source>
</evidence>
<evidence type="ECO:0000313" key="11">
    <source>
        <dbReference type="EMBL" id="GAA4489947.1"/>
    </source>
</evidence>
<dbReference type="PRINTS" id="PR00132">
    <property type="entry name" value="GLHYDRLASE2"/>
</dbReference>
<evidence type="ECO:0000256" key="3">
    <source>
        <dbReference type="ARBA" id="ARBA00012756"/>
    </source>
</evidence>
<dbReference type="InterPro" id="IPR006102">
    <property type="entry name" value="Ig-like_GH2"/>
</dbReference>
<comment type="catalytic activity">
    <reaction evidence="1">
        <text>Hydrolysis of terminal non-reducing beta-D-galactose residues in beta-D-galactosides.</text>
        <dbReference type="EC" id="3.2.1.23"/>
    </reaction>
</comment>
<dbReference type="InterPro" id="IPR014718">
    <property type="entry name" value="GH-type_carb-bd"/>
</dbReference>
<dbReference type="Pfam" id="PF13385">
    <property type="entry name" value="Laminin_G_3"/>
    <property type="match status" value="1"/>
</dbReference>
<dbReference type="InterPro" id="IPR013783">
    <property type="entry name" value="Ig-like_fold"/>
</dbReference>
<dbReference type="InterPro" id="IPR006558">
    <property type="entry name" value="LamG-like"/>
</dbReference>
<dbReference type="SUPFAM" id="SSF51445">
    <property type="entry name" value="(Trans)glycosidases"/>
    <property type="match status" value="1"/>
</dbReference>
<dbReference type="SUPFAM" id="SSF74650">
    <property type="entry name" value="Galactose mutarotase-like"/>
    <property type="match status" value="1"/>
</dbReference>
<dbReference type="Gene3D" id="2.60.40.10">
    <property type="entry name" value="Immunoglobulins"/>
    <property type="match status" value="2"/>
</dbReference>
<dbReference type="InterPro" id="IPR006101">
    <property type="entry name" value="Glyco_hydro_2"/>
</dbReference>
<organism evidence="11 12">
    <name type="scientific">Actinoallomurus oryzae</name>
    <dbReference type="NCBI Taxonomy" id="502180"/>
    <lineage>
        <taxon>Bacteria</taxon>
        <taxon>Bacillati</taxon>
        <taxon>Actinomycetota</taxon>
        <taxon>Actinomycetes</taxon>
        <taxon>Streptosporangiales</taxon>
        <taxon>Thermomonosporaceae</taxon>
        <taxon>Actinoallomurus</taxon>
    </lineage>
</organism>
<gene>
    <name evidence="11" type="ORF">GCM10023191_021500</name>
</gene>
<evidence type="ECO:0000259" key="10">
    <source>
        <dbReference type="SMART" id="SM00560"/>
    </source>
</evidence>
<dbReference type="EC" id="3.2.1.23" evidence="3"/>
<evidence type="ECO:0000313" key="12">
    <source>
        <dbReference type="Proteomes" id="UP001500503"/>
    </source>
</evidence>
<dbReference type="Gene3D" id="3.20.20.80">
    <property type="entry name" value="Glycosidases"/>
    <property type="match status" value="1"/>
</dbReference>
<keyword evidence="5" id="KW-0378">Hydrolase</keyword>
<reference evidence="12" key="1">
    <citation type="journal article" date="2019" name="Int. J. Syst. Evol. Microbiol.">
        <title>The Global Catalogue of Microorganisms (GCM) 10K type strain sequencing project: providing services to taxonomists for standard genome sequencing and annotation.</title>
        <authorList>
            <consortium name="The Broad Institute Genomics Platform"/>
            <consortium name="The Broad Institute Genome Sequencing Center for Infectious Disease"/>
            <person name="Wu L."/>
            <person name="Ma J."/>
        </authorList>
    </citation>
    <scope>NUCLEOTIDE SEQUENCE [LARGE SCALE GENOMIC DNA]</scope>
    <source>
        <strain evidence="12">JCM 17933</strain>
    </source>
</reference>
<dbReference type="SMART" id="SM00560">
    <property type="entry name" value="LamGL"/>
    <property type="match status" value="1"/>
</dbReference>
<evidence type="ECO:0000256" key="4">
    <source>
        <dbReference type="ARBA" id="ARBA00022729"/>
    </source>
</evidence>
<dbReference type="InterPro" id="IPR050347">
    <property type="entry name" value="Bact_Beta-galactosidase"/>
</dbReference>
<dbReference type="InterPro" id="IPR008979">
    <property type="entry name" value="Galactose-bd-like_sf"/>
</dbReference>
<dbReference type="Proteomes" id="UP001500503">
    <property type="component" value="Unassembled WGS sequence"/>
</dbReference>
<dbReference type="SUPFAM" id="SSF49899">
    <property type="entry name" value="Concanavalin A-like lectins/glucanases"/>
    <property type="match status" value="1"/>
</dbReference>
<dbReference type="InterPro" id="IPR036156">
    <property type="entry name" value="Beta-gal/glucu_dom_sf"/>
</dbReference>
<evidence type="ECO:0000256" key="6">
    <source>
        <dbReference type="ARBA" id="ARBA00023157"/>
    </source>
</evidence>
<dbReference type="InterPro" id="IPR018905">
    <property type="entry name" value="A-galactase_NEW3"/>
</dbReference>
<dbReference type="InterPro" id="IPR013320">
    <property type="entry name" value="ConA-like_dom_sf"/>
</dbReference>
<dbReference type="RefSeq" id="WP_345460949.1">
    <property type="nucleotide sequence ID" value="NZ_BAABHF010000015.1"/>
</dbReference>
<dbReference type="Gene3D" id="2.60.120.200">
    <property type="match status" value="1"/>
</dbReference>
<evidence type="ECO:0000256" key="8">
    <source>
        <dbReference type="SAM" id="MobiDB-lite"/>
    </source>
</evidence>
<dbReference type="EMBL" id="BAABHF010000015">
    <property type="protein sequence ID" value="GAA4489947.1"/>
    <property type="molecule type" value="Genomic_DNA"/>
</dbReference>
<dbReference type="PROSITE" id="PS51318">
    <property type="entry name" value="TAT"/>
    <property type="match status" value="1"/>
</dbReference>
<proteinExistence type="inferred from homology"/>